<evidence type="ECO:0000313" key="2">
    <source>
        <dbReference type="Proteomes" id="UP000448292"/>
    </source>
</evidence>
<dbReference type="EMBL" id="QMIE01000014">
    <property type="protein sequence ID" value="TVM15817.1"/>
    <property type="molecule type" value="Genomic_DNA"/>
</dbReference>
<comment type="caution">
    <text evidence="1">The sequence shown here is derived from an EMBL/GenBank/DDBJ whole genome shotgun (WGS) entry which is preliminary data.</text>
</comment>
<dbReference type="RefSeq" id="WP_144303860.1">
    <property type="nucleotide sequence ID" value="NZ_QMIE01000014.1"/>
</dbReference>
<gene>
    <name evidence="1" type="ORF">DPQ33_14025</name>
</gene>
<accession>A0A7M3MCQ2</accession>
<organism evidence="1 2">
    <name type="scientific">Oceanidesulfovibrio indonesiensis</name>
    <dbReference type="NCBI Taxonomy" id="54767"/>
    <lineage>
        <taxon>Bacteria</taxon>
        <taxon>Pseudomonadati</taxon>
        <taxon>Thermodesulfobacteriota</taxon>
        <taxon>Desulfovibrionia</taxon>
        <taxon>Desulfovibrionales</taxon>
        <taxon>Desulfovibrionaceae</taxon>
        <taxon>Oceanidesulfovibrio</taxon>
    </lineage>
</organism>
<reference evidence="1 2" key="1">
    <citation type="submission" date="2018-06" db="EMBL/GenBank/DDBJ databases">
        <title>Complete genome of Desulfovibrio indonesiensis P37SLT.</title>
        <authorList>
            <person name="Crispim J.S."/>
            <person name="Vidigal P.M.P."/>
            <person name="Silva L.C.F."/>
            <person name="Laguardia C.N."/>
            <person name="Araujo L.C."/>
            <person name="Dias R.S."/>
            <person name="Sousa M.P."/>
            <person name="Paula S.O."/>
            <person name="Silva C."/>
        </authorList>
    </citation>
    <scope>NUCLEOTIDE SEQUENCE [LARGE SCALE GENOMIC DNA]</scope>
    <source>
        <strain evidence="1 2">P37SLT</strain>
    </source>
</reference>
<dbReference type="AlphaFoldDB" id="A0A7M3MCQ2"/>
<dbReference type="OrthoDB" id="7857135at2"/>
<evidence type="ECO:0000313" key="1">
    <source>
        <dbReference type="EMBL" id="TVM15817.1"/>
    </source>
</evidence>
<sequence>MMMIYGGYQFEGPFTDMGRLRSDPGVFLVLTAAGDGDWSFIEAGESENIRESVALADTSVWTEKNRGLVGIAVLYDLGSARTRQAIKQAVQDGMVPPQA</sequence>
<dbReference type="Proteomes" id="UP000448292">
    <property type="component" value="Unassembled WGS sequence"/>
</dbReference>
<proteinExistence type="predicted"/>
<name>A0A7M3MCQ2_9BACT</name>
<protein>
    <submittedName>
        <fullName evidence="1">Uncharacterized protein</fullName>
    </submittedName>
</protein>
<keyword evidence="2" id="KW-1185">Reference proteome</keyword>